<dbReference type="GO" id="GO:0005886">
    <property type="term" value="C:plasma membrane"/>
    <property type="evidence" value="ECO:0007669"/>
    <property type="project" value="UniProtKB-SubCell"/>
</dbReference>
<keyword evidence="8" id="KW-1278">Translocase</keyword>
<dbReference type="PROSITE" id="PS00211">
    <property type="entry name" value="ABC_TRANSPORTER_1"/>
    <property type="match status" value="1"/>
</dbReference>
<protein>
    <submittedName>
        <fullName evidence="11">ABC-2 type transport system ATP-binding protein</fullName>
    </submittedName>
</protein>
<feature type="domain" description="ABC transporter" evidence="10">
    <location>
        <begin position="16"/>
        <end position="238"/>
    </location>
</feature>
<dbReference type="SUPFAM" id="SSF52540">
    <property type="entry name" value="P-loop containing nucleoside triphosphate hydrolases"/>
    <property type="match status" value="1"/>
</dbReference>
<gene>
    <name evidence="11" type="ORF">SAMN03097708_01526</name>
</gene>
<evidence type="ECO:0000256" key="9">
    <source>
        <dbReference type="ARBA" id="ARBA00023136"/>
    </source>
</evidence>
<keyword evidence="4" id="KW-0536">Nodulation</keyword>
<evidence type="ECO:0000256" key="5">
    <source>
        <dbReference type="ARBA" id="ARBA00022475"/>
    </source>
</evidence>
<dbReference type="GO" id="GO:0005524">
    <property type="term" value="F:ATP binding"/>
    <property type="evidence" value="ECO:0007669"/>
    <property type="project" value="UniProtKB-KW"/>
</dbReference>
<evidence type="ECO:0000313" key="11">
    <source>
        <dbReference type="EMBL" id="SCZ57860.1"/>
    </source>
</evidence>
<accession>A0A1G5Q8R1</accession>
<comment type="similarity">
    <text evidence="2">Belongs to the ABC transporter superfamily.</text>
</comment>
<keyword evidence="9" id="KW-0472">Membrane</keyword>
<sequence length="305" mass="34176">MASLSRRIPLIVPALIEVRNLVKQFRGVRAVDGASFSIRKGTCFGLLGPNGAGKTTTIEILEGITSPTSGELFYQGEPLGRRFRDEAGIMFQSTSLQEHITVREALKLFARLYPRSVPLKDLVASCSLEDILDRDTHKLSGGQRQRLLLAIALVNDPEVLFLDEPTTGLDPQARRRLWDLVRDIKQRGKTVLLTTHYMEEAYVLCDEIAIMDHGRIIAEGSPKALLAEHFHDVVLDLPAEDFHPDREDPELTALHCGDRVELLSSDVNDTIRRLIDAGVPLGRLQIRERTLDDLFLELTGKDLRK</sequence>
<evidence type="ECO:0000256" key="8">
    <source>
        <dbReference type="ARBA" id="ARBA00022967"/>
    </source>
</evidence>
<keyword evidence="7 11" id="KW-0067">ATP-binding</keyword>
<dbReference type="Pfam" id="PF00005">
    <property type="entry name" value="ABC_tran"/>
    <property type="match status" value="1"/>
</dbReference>
<dbReference type="PANTHER" id="PTHR42711:SF5">
    <property type="entry name" value="ABC TRANSPORTER ATP-BINDING PROTEIN NATA"/>
    <property type="match status" value="1"/>
</dbReference>
<dbReference type="AlphaFoldDB" id="A0A1G5Q8R1"/>
<dbReference type="InterPro" id="IPR050763">
    <property type="entry name" value="ABC_transporter_ATP-binding"/>
</dbReference>
<dbReference type="InterPro" id="IPR003593">
    <property type="entry name" value="AAA+_ATPase"/>
</dbReference>
<evidence type="ECO:0000256" key="6">
    <source>
        <dbReference type="ARBA" id="ARBA00022741"/>
    </source>
</evidence>
<dbReference type="InterPro" id="IPR027417">
    <property type="entry name" value="P-loop_NTPase"/>
</dbReference>
<evidence type="ECO:0000256" key="3">
    <source>
        <dbReference type="ARBA" id="ARBA00022448"/>
    </source>
</evidence>
<evidence type="ECO:0000256" key="2">
    <source>
        <dbReference type="ARBA" id="ARBA00005417"/>
    </source>
</evidence>
<dbReference type="GO" id="GO:0016887">
    <property type="term" value="F:ATP hydrolysis activity"/>
    <property type="evidence" value="ECO:0007669"/>
    <property type="project" value="InterPro"/>
</dbReference>
<keyword evidence="12" id="KW-1185">Reference proteome</keyword>
<dbReference type="FunFam" id="3.40.50.300:FF:000589">
    <property type="entry name" value="ABC transporter, ATP-binding subunit"/>
    <property type="match status" value="1"/>
</dbReference>
<keyword evidence="5" id="KW-1003">Cell membrane</keyword>
<evidence type="ECO:0000256" key="4">
    <source>
        <dbReference type="ARBA" id="ARBA00022458"/>
    </source>
</evidence>
<dbReference type="SMART" id="SM00382">
    <property type="entry name" value="AAA"/>
    <property type="match status" value="1"/>
</dbReference>
<organism evidence="11 12">
    <name type="scientific">Thiohalomonas denitrificans</name>
    <dbReference type="NCBI Taxonomy" id="415747"/>
    <lineage>
        <taxon>Bacteria</taxon>
        <taxon>Pseudomonadati</taxon>
        <taxon>Pseudomonadota</taxon>
        <taxon>Gammaproteobacteria</taxon>
        <taxon>Thiohalomonadales</taxon>
        <taxon>Thiohalomonadaceae</taxon>
        <taxon>Thiohalomonas</taxon>
    </lineage>
</organism>
<dbReference type="InterPro" id="IPR017871">
    <property type="entry name" value="ABC_transporter-like_CS"/>
</dbReference>
<keyword evidence="3" id="KW-0813">Transport</keyword>
<dbReference type="EMBL" id="FMWD01000004">
    <property type="protein sequence ID" value="SCZ57860.1"/>
    <property type="molecule type" value="Genomic_DNA"/>
</dbReference>
<evidence type="ECO:0000313" key="12">
    <source>
        <dbReference type="Proteomes" id="UP000199648"/>
    </source>
</evidence>
<dbReference type="Proteomes" id="UP000199648">
    <property type="component" value="Unassembled WGS sequence"/>
</dbReference>
<dbReference type="OrthoDB" id="9781337at2"/>
<evidence type="ECO:0000256" key="7">
    <source>
        <dbReference type="ARBA" id="ARBA00022840"/>
    </source>
</evidence>
<keyword evidence="6" id="KW-0547">Nucleotide-binding</keyword>
<evidence type="ECO:0000256" key="1">
    <source>
        <dbReference type="ARBA" id="ARBA00004236"/>
    </source>
</evidence>
<proteinExistence type="inferred from homology"/>
<dbReference type="PANTHER" id="PTHR42711">
    <property type="entry name" value="ABC TRANSPORTER ATP-BINDING PROTEIN"/>
    <property type="match status" value="1"/>
</dbReference>
<evidence type="ECO:0000259" key="10">
    <source>
        <dbReference type="PROSITE" id="PS50893"/>
    </source>
</evidence>
<reference evidence="11 12" key="1">
    <citation type="submission" date="2016-10" db="EMBL/GenBank/DDBJ databases">
        <authorList>
            <person name="de Groot N.N."/>
        </authorList>
    </citation>
    <scope>NUCLEOTIDE SEQUENCE [LARGE SCALE GENOMIC DNA]</scope>
    <source>
        <strain evidence="11 12">HLD2</strain>
    </source>
</reference>
<dbReference type="Gene3D" id="3.40.50.300">
    <property type="entry name" value="P-loop containing nucleotide triphosphate hydrolases"/>
    <property type="match status" value="1"/>
</dbReference>
<dbReference type="STRING" id="415747.SAMN03097708_01526"/>
<dbReference type="InterPro" id="IPR003439">
    <property type="entry name" value="ABC_transporter-like_ATP-bd"/>
</dbReference>
<name>A0A1G5Q8R1_9GAMM</name>
<comment type="subcellular location">
    <subcellularLocation>
        <location evidence="1">Cell membrane</location>
    </subcellularLocation>
</comment>
<dbReference type="PROSITE" id="PS50893">
    <property type="entry name" value="ABC_TRANSPORTER_2"/>
    <property type="match status" value="1"/>
</dbReference>